<evidence type="ECO:0000256" key="1">
    <source>
        <dbReference type="ARBA" id="ARBA00004651"/>
    </source>
</evidence>
<evidence type="ECO:0000256" key="3">
    <source>
        <dbReference type="ARBA" id="ARBA00022692"/>
    </source>
</evidence>
<dbReference type="InterPro" id="IPR011701">
    <property type="entry name" value="MFS"/>
</dbReference>
<dbReference type="PANTHER" id="PTHR23513">
    <property type="entry name" value="INTEGRAL MEMBRANE EFFLUX PROTEIN-RELATED"/>
    <property type="match status" value="1"/>
</dbReference>
<comment type="subcellular location">
    <subcellularLocation>
        <location evidence="1">Cell membrane</location>
        <topology evidence="1">Multi-pass membrane protein</topology>
    </subcellularLocation>
</comment>
<dbReference type="Gene3D" id="1.20.1250.20">
    <property type="entry name" value="MFS general substrate transporter like domains"/>
    <property type="match status" value="1"/>
</dbReference>
<reference evidence="8 9" key="1">
    <citation type="submission" date="2024-09" db="EMBL/GenBank/DDBJ databases">
        <authorList>
            <person name="Sun Q."/>
            <person name="Mori K."/>
        </authorList>
    </citation>
    <scope>NUCLEOTIDE SEQUENCE [LARGE SCALE GENOMIC DNA]</scope>
    <source>
        <strain evidence="8 9">CGMCC 1.15906</strain>
    </source>
</reference>
<sequence>MPRALMLLFGGALADRIDARRTMILANLGRIAVLTAAAVVAVTQGVSLALLLAVAVVFGLMDAIYGPASGTMPRQLVRTEDLVPAAAMSQFASRLAVFAGAPIGGLLVAYGGLAAVMAVNAFSFAVVAIALAFVIKPRYPRPPSTGTTIRADLRDGFAYLRRAASARTLVIALFGLNLCVGPVLAVGLVLRTSEAGWGAPTLGLFQACSGIAAAVPIAMTAFGFAAGSLGVATACLITAALFAVLVTWSTIRLRPSR</sequence>
<keyword evidence="9" id="KW-1185">Reference proteome</keyword>
<proteinExistence type="predicted"/>
<dbReference type="EMBL" id="JBHLTC010000018">
    <property type="protein sequence ID" value="MFC0625667.1"/>
    <property type="molecule type" value="Genomic_DNA"/>
</dbReference>
<dbReference type="InterPro" id="IPR020846">
    <property type="entry name" value="MFS_dom"/>
</dbReference>
<evidence type="ECO:0000256" key="2">
    <source>
        <dbReference type="ARBA" id="ARBA00022475"/>
    </source>
</evidence>
<dbReference type="SUPFAM" id="SSF103473">
    <property type="entry name" value="MFS general substrate transporter"/>
    <property type="match status" value="1"/>
</dbReference>
<organism evidence="8 9">
    <name type="scientific">Kribbella deserti</name>
    <dbReference type="NCBI Taxonomy" id="1926257"/>
    <lineage>
        <taxon>Bacteria</taxon>
        <taxon>Bacillati</taxon>
        <taxon>Actinomycetota</taxon>
        <taxon>Actinomycetes</taxon>
        <taxon>Propionibacteriales</taxon>
        <taxon>Kribbellaceae</taxon>
        <taxon>Kribbella</taxon>
    </lineage>
</organism>
<evidence type="ECO:0000313" key="8">
    <source>
        <dbReference type="EMBL" id="MFC0625667.1"/>
    </source>
</evidence>
<evidence type="ECO:0000259" key="7">
    <source>
        <dbReference type="PROSITE" id="PS50850"/>
    </source>
</evidence>
<evidence type="ECO:0000256" key="4">
    <source>
        <dbReference type="ARBA" id="ARBA00022989"/>
    </source>
</evidence>
<gene>
    <name evidence="8" type="ORF">ACFFGN_16405</name>
</gene>
<dbReference type="PANTHER" id="PTHR23513:SF17">
    <property type="entry name" value="MEMBRANE PROTEIN"/>
    <property type="match status" value="1"/>
</dbReference>
<feature type="transmembrane region" description="Helical" evidence="6">
    <location>
        <begin position="169"/>
        <end position="190"/>
    </location>
</feature>
<keyword evidence="4 6" id="KW-1133">Transmembrane helix</keyword>
<keyword evidence="5 6" id="KW-0472">Membrane</keyword>
<feature type="transmembrane region" description="Helical" evidence="6">
    <location>
        <begin position="229"/>
        <end position="251"/>
    </location>
</feature>
<keyword evidence="2" id="KW-1003">Cell membrane</keyword>
<evidence type="ECO:0000313" key="9">
    <source>
        <dbReference type="Proteomes" id="UP001589890"/>
    </source>
</evidence>
<feature type="transmembrane region" description="Helical" evidence="6">
    <location>
        <begin position="30"/>
        <end position="61"/>
    </location>
</feature>
<name>A0ABV6QPN0_9ACTN</name>
<dbReference type="Pfam" id="PF07690">
    <property type="entry name" value="MFS_1"/>
    <property type="match status" value="1"/>
</dbReference>
<evidence type="ECO:0000256" key="5">
    <source>
        <dbReference type="ARBA" id="ARBA00023136"/>
    </source>
</evidence>
<keyword evidence="3 6" id="KW-0812">Transmembrane</keyword>
<dbReference type="PROSITE" id="PS50850">
    <property type="entry name" value="MFS"/>
    <property type="match status" value="1"/>
</dbReference>
<dbReference type="RefSeq" id="WP_380048311.1">
    <property type="nucleotide sequence ID" value="NZ_JBHLTC010000018.1"/>
</dbReference>
<feature type="transmembrane region" description="Helical" evidence="6">
    <location>
        <begin position="202"/>
        <end position="222"/>
    </location>
</feature>
<dbReference type="InterPro" id="IPR036259">
    <property type="entry name" value="MFS_trans_sf"/>
</dbReference>
<comment type="caution">
    <text evidence="8">The sequence shown here is derived from an EMBL/GenBank/DDBJ whole genome shotgun (WGS) entry which is preliminary data.</text>
</comment>
<feature type="domain" description="Major facilitator superfamily (MFS) profile" evidence="7">
    <location>
        <begin position="1"/>
        <end position="140"/>
    </location>
</feature>
<protein>
    <submittedName>
        <fullName evidence="8">MFS transporter</fullName>
    </submittedName>
</protein>
<accession>A0ABV6QPN0</accession>
<feature type="transmembrane region" description="Helical" evidence="6">
    <location>
        <begin position="107"/>
        <end position="135"/>
    </location>
</feature>
<evidence type="ECO:0000256" key="6">
    <source>
        <dbReference type="SAM" id="Phobius"/>
    </source>
</evidence>
<dbReference type="Proteomes" id="UP001589890">
    <property type="component" value="Unassembled WGS sequence"/>
</dbReference>